<evidence type="ECO:0000259" key="2">
    <source>
        <dbReference type="Pfam" id="PF10536"/>
    </source>
</evidence>
<evidence type="ECO:0000313" key="4">
    <source>
        <dbReference type="Proteomes" id="UP000250321"/>
    </source>
</evidence>
<sequence>MDDGLKVGGPLLPLEEACENPVVGNEPLPEILSVVDPASVSRCCIEKGLFPAVPLFFQYPCSISKGWSEWVDRELLDPSTCDILRRAQVLDAIFLSKLWDIHIEAKMLRHVVRRWSTATHTFICSWGEFTPTLKDVANITRLPVCGDRSPFDIALTPAKIYTLAVLRKGAPTLPSTSLRFSNWIQYFGDVNRRGPWRLVAFISLWLGRLLDQCQILEKNAAGTMGVETLLNSGFLQVFLWEHLRGWMCAHSLIRVLCSLLIWAMVLSCRKVSLLSASGLLDDIEYFIFCPYDTLAETFTFVPFYADVDDTVEVPAVMSQGFCFIRYSLLNAACLPLPTLGDSRSEISVTYSPHRVRRQLGLDQGVPANPDHGDPFLLHRVFWSNCNIPDSVRPPFLAGKRRVDGFSTGYQAYWNRCLASLREFQSSPCDRLPPTTARLTGLVSEEKAVPLSVKRNLPFISKSGDIVGEFSKTKQRSGTQSSCSSGKRATPASGKRKQEEKPSAKKEQTVGKPRRFIPKVASSGPPRTKEVTPPARPQPSKPTASEG</sequence>
<evidence type="ECO:0000313" key="3">
    <source>
        <dbReference type="EMBL" id="PQQ14514.1"/>
    </source>
</evidence>
<keyword evidence="4" id="KW-1185">Reference proteome</keyword>
<reference evidence="3 4" key="1">
    <citation type="submission" date="2018-02" db="EMBL/GenBank/DDBJ databases">
        <title>Draft genome of wild Prunus yedoensis var. nudiflora.</title>
        <authorList>
            <person name="Baek S."/>
            <person name="Kim J.-H."/>
            <person name="Choi K."/>
            <person name="Kim G.-B."/>
            <person name="Cho A."/>
            <person name="Jang H."/>
            <person name="Shin C.-H."/>
            <person name="Yu H.-J."/>
            <person name="Mun J.-H."/>
        </authorList>
    </citation>
    <scope>NUCLEOTIDE SEQUENCE [LARGE SCALE GENOMIC DNA]</scope>
    <source>
        <strain evidence="4">cv. Jeju island</strain>
        <tissue evidence="3">Leaf</tissue>
    </source>
</reference>
<organism evidence="3 4">
    <name type="scientific">Prunus yedoensis var. nudiflora</name>
    <dbReference type="NCBI Taxonomy" id="2094558"/>
    <lineage>
        <taxon>Eukaryota</taxon>
        <taxon>Viridiplantae</taxon>
        <taxon>Streptophyta</taxon>
        <taxon>Embryophyta</taxon>
        <taxon>Tracheophyta</taxon>
        <taxon>Spermatophyta</taxon>
        <taxon>Magnoliopsida</taxon>
        <taxon>eudicotyledons</taxon>
        <taxon>Gunneridae</taxon>
        <taxon>Pentapetalae</taxon>
        <taxon>rosids</taxon>
        <taxon>fabids</taxon>
        <taxon>Rosales</taxon>
        <taxon>Rosaceae</taxon>
        <taxon>Amygdaloideae</taxon>
        <taxon>Amygdaleae</taxon>
        <taxon>Prunus</taxon>
    </lineage>
</organism>
<protein>
    <recommendedName>
        <fullName evidence="2">Aminotransferase-like plant mobile domain-containing protein</fullName>
    </recommendedName>
</protein>
<dbReference type="InterPro" id="IPR044824">
    <property type="entry name" value="MAIN-like"/>
</dbReference>
<gene>
    <name evidence="3" type="ORF">Pyn_26596</name>
</gene>
<accession>A0A314ZAV3</accession>
<feature type="domain" description="Aminotransferase-like plant mobile" evidence="2">
    <location>
        <begin position="98"/>
        <end position="209"/>
    </location>
</feature>
<dbReference type="PANTHER" id="PTHR46033">
    <property type="entry name" value="PROTEIN MAIN-LIKE 2"/>
    <property type="match status" value="1"/>
</dbReference>
<dbReference type="GO" id="GO:0010073">
    <property type="term" value="P:meristem maintenance"/>
    <property type="evidence" value="ECO:0007669"/>
    <property type="project" value="InterPro"/>
</dbReference>
<dbReference type="Proteomes" id="UP000250321">
    <property type="component" value="Unassembled WGS sequence"/>
</dbReference>
<dbReference type="PANTHER" id="PTHR46033:SF80">
    <property type="entry name" value="PROTEIN MAIN-LIKE 2-LIKE"/>
    <property type="match status" value="1"/>
</dbReference>
<comment type="caution">
    <text evidence="3">The sequence shown here is derived from an EMBL/GenBank/DDBJ whole genome shotgun (WGS) entry which is preliminary data.</text>
</comment>
<dbReference type="STRING" id="2094558.A0A314ZAV3"/>
<feature type="compositionally biased region" description="Polar residues" evidence="1">
    <location>
        <begin position="475"/>
        <end position="486"/>
    </location>
</feature>
<dbReference type="Pfam" id="PF10536">
    <property type="entry name" value="PMD"/>
    <property type="match status" value="1"/>
</dbReference>
<feature type="compositionally biased region" description="Basic and acidic residues" evidence="1">
    <location>
        <begin position="495"/>
        <end position="508"/>
    </location>
</feature>
<name>A0A314ZAV3_PRUYE</name>
<dbReference type="AlphaFoldDB" id="A0A314ZAV3"/>
<evidence type="ECO:0000256" key="1">
    <source>
        <dbReference type="SAM" id="MobiDB-lite"/>
    </source>
</evidence>
<proteinExistence type="predicted"/>
<dbReference type="InterPro" id="IPR019557">
    <property type="entry name" value="AminoTfrase-like_pln_mobile"/>
</dbReference>
<dbReference type="EMBL" id="PJQY01000256">
    <property type="protein sequence ID" value="PQQ14514.1"/>
    <property type="molecule type" value="Genomic_DNA"/>
</dbReference>
<feature type="region of interest" description="Disordered" evidence="1">
    <location>
        <begin position="469"/>
        <end position="546"/>
    </location>
</feature>